<name>A0A7M2YEF7_9FLAO</name>
<keyword evidence="2" id="KW-1185">Reference proteome</keyword>
<dbReference type="AlphaFoldDB" id="A0A7M2YEF7"/>
<sequence>MKNYIYILALLSLIYCTKESKISSVISSQDSAVINPGDSLSKTNQNLETKNLSKDETLRTLNNEILSTLKSKDFMKFSNYIHPEKGITFSMYAHLDLKEDKHFTKEEFIKFIPTNVKFTWGEKDGTADKLVLPIRDYLQEWVFRKDFMQGEYHLNSFKGSGNSLNNLREIYPTLDFTENYLPGSEEYGEMDWNSLRFVFDKYEGQYYIVAVINDSWTI</sequence>
<accession>A0A7M2YEF7</accession>
<protein>
    <submittedName>
        <fullName evidence="1">Uncharacterized protein</fullName>
    </submittedName>
</protein>
<dbReference type="Proteomes" id="UP000594195">
    <property type="component" value="Chromosome"/>
</dbReference>
<dbReference type="RefSeq" id="WP_193811953.1">
    <property type="nucleotide sequence ID" value="NZ_CP040442.1"/>
</dbReference>
<evidence type="ECO:0000313" key="1">
    <source>
        <dbReference type="EMBL" id="QOW11783.1"/>
    </source>
</evidence>
<gene>
    <name evidence="1" type="ORF">Q73A0000_16145</name>
</gene>
<proteinExistence type="predicted"/>
<dbReference type="EMBL" id="CP040442">
    <property type="protein sequence ID" value="QOW11783.1"/>
    <property type="molecule type" value="Genomic_DNA"/>
</dbReference>
<organism evidence="1 2">
    <name type="scientific">Kaistella flava</name>
    <name type="common">ex Peng et al. 2021</name>
    <dbReference type="NCBI Taxonomy" id="2038776"/>
    <lineage>
        <taxon>Bacteria</taxon>
        <taxon>Pseudomonadati</taxon>
        <taxon>Bacteroidota</taxon>
        <taxon>Flavobacteriia</taxon>
        <taxon>Flavobacteriales</taxon>
        <taxon>Weeksellaceae</taxon>
        <taxon>Chryseobacterium group</taxon>
        <taxon>Kaistella</taxon>
    </lineage>
</organism>
<evidence type="ECO:0000313" key="2">
    <source>
        <dbReference type="Proteomes" id="UP000594195"/>
    </source>
</evidence>
<dbReference type="KEGG" id="kfa:Q73A0000_16145"/>
<reference evidence="1 2" key="1">
    <citation type="submission" date="2019-05" db="EMBL/GenBank/DDBJ databases">
        <title>Chryseobacterium sp. isolated from King George Island, maritime Antarctica.</title>
        <authorList>
            <person name="Peng X."/>
        </authorList>
    </citation>
    <scope>NUCLEOTIDE SEQUENCE [LARGE SCALE GENOMIC DNA]</scope>
    <source>
        <strain evidence="1 2">7-3A</strain>
    </source>
</reference>